<dbReference type="InterPro" id="IPR025351">
    <property type="entry name" value="Pvc16_N"/>
</dbReference>
<evidence type="ECO:0000313" key="2">
    <source>
        <dbReference type="EMBL" id="RNI33824.1"/>
    </source>
</evidence>
<proteinExistence type="predicted"/>
<keyword evidence="3" id="KW-1185">Reference proteome</keyword>
<protein>
    <submittedName>
        <fullName evidence="2">DUF4255 domain-containing protein</fullName>
    </submittedName>
</protein>
<dbReference type="AlphaFoldDB" id="A0A3M9N7M7"/>
<organism evidence="2 3">
    <name type="scientific">Hanamia caeni</name>
    <dbReference type="NCBI Taxonomy" id="2294116"/>
    <lineage>
        <taxon>Bacteria</taxon>
        <taxon>Pseudomonadati</taxon>
        <taxon>Bacteroidota</taxon>
        <taxon>Chitinophagia</taxon>
        <taxon>Chitinophagales</taxon>
        <taxon>Chitinophagaceae</taxon>
        <taxon>Hanamia</taxon>
    </lineage>
</organism>
<evidence type="ECO:0000259" key="1">
    <source>
        <dbReference type="Pfam" id="PF14065"/>
    </source>
</evidence>
<name>A0A3M9N7M7_9BACT</name>
<accession>A0A3M9N7M7</accession>
<gene>
    <name evidence="2" type="ORF">EFY79_17705</name>
</gene>
<sequence length="199" mass="22520">MIDTTLILLRDELNSYINLKDASVNVILDNIGLFETSNGESLTNNIVISLVNIEEESTLKNQPALKRPFINNKGIYQNPPVYLNLYVLFVSNYSGNDYPLALKRLSYIIQFLQGKNSFSSSSSVLGGSIDFSNDNVTDLRFTLELYTLTFEQINHLWGSLGGRQMPFVMYKLRLVAITEEMPLREVPVVEEIDSIISKI</sequence>
<reference evidence="2 3" key="1">
    <citation type="submission" date="2018-11" db="EMBL/GenBank/DDBJ databases">
        <title>Draft genome sequence of Ferruginibacter sp. BO-59.</title>
        <authorList>
            <person name="Im W.T."/>
        </authorList>
    </citation>
    <scope>NUCLEOTIDE SEQUENCE [LARGE SCALE GENOMIC DNA]</scope>
    <source>
        <strain evidence="2 3">BO-59</strain>
    </source>
</reference>
<feature type="domain" description="Pvc16 N-terminal" evidence="1">
    <location>
        <begin position="9"/>
        <end position="190"/>
    </location>
</feature>
<dbReference type="Pfam" id="PF14065">
    <property type="entry name" value="Pvc16_N"/>
    <property type="match status" value="1"/>
</dbReference>
<dbReference type="EMBL" id="RJJR01000016">
    <property type="protein sequence ID" value="RNI33824.1"/>
    <property type="molecule type" value="Genomic_DNA"/>
</dbReference>
<dbReference type="OrthoDB" id="7560784at2"/>
<dbReference type="RefSeq" id="WP_123122081.1">
    <property type="nucleotide sequence ID" value="NZ_RJJR01000016.1"/>
</dbReference>
<dbReference type="Proteomes" id="UP000267223">
    <property type="component" value="Unassembled WGS sequence"/>
</dbReference>
<comment type="caution">
    <text evidence="2">The sequence shown here is derived from an EMBL/GenBank/DDBJ whole genome shotgun (WGS) entry which is preliminary data.</text>
</comment>
<evidence type="ECO:0000313" key="3">
    <source>
        <dbReference type="Proteomes" id="UP000267223"/>
    </source>
</evidence>